<dbReference type="Gene3D" id="1.20.1200.10">
    <property type="entry name" value="Cobalamin adenosyltransferase-like"/>
    <property type="match status" value="1"/>
</dbReference>
<dbReference type="Pfam" id="PF03928">
    <property type="entry name" value="HbpS-like"/>
    <property type="match status" value="1"/>
</dbReference>
<gene>
    <name evidence="6" type="ORF">EZJ58_0573</name>
</gene>
<dbReference type="GO" id="GO:0008817">
    <property type="term" value="F:corrinoid adenosyltransferase activity"/>
    <property type="evidence" value="ECO:0007669"/>
    <property type="project" value="TreeGrafter"/>
</dbReference>
<dbReference type="InterPro" id="IPR038084">
    <property type="entry name" value="PduO/GlcC-like_sf"/>
</dbReference>
<name>A0A4R1NAH7_9GAMM</name>
<dbReference type="Pfam" id="PF01923">
    <property type="entry name" value="Cob_adeno_trans"/>
    <property type="match status" value="1"/>
</dbReference>
<dbReference type="GO" id="GO:0005524">
    <property type="term" value="F:ATP binding"/>
    <property type="evidence" value="ECO:0007669"/>
    <property type="project" value="UniProtKB-KW"/>
</dbReference>
<dbReference type="NCBIfam" id="TIGR00636">
    <property type="entry name" value="PduO_Nterm"/>
    <property type="match status" value="1"/>
</dbReference>
<evidence type="ECO:0000259" key="5">
    <source>
        <dbReference type="Pfam" id="PF01923"/>
    </source>
</evidence>
<reference evidence="6 7" key="1">
    <citation type="submission" date="2019-02" db="EMBL/GenBank/DDBJ databases">
        <title>Investigation of anaerobic lignin degradation for improved lignocellulosic biofuels.</title>
        <authorList>
            <person name="Deangelis K."/>
        </authorList>
    </citation>
    <scope>NUCLEOTIDE SEQUENCE [LARGE SCALE GENOMIC DNA]</scope>
    <source>
        <strain evidence="6 7">159R</strain>
    </source>
</reference>
<dbReference type="SUPFAM" id="SSF143744">
    <property type="entry name" value="GlcG-like"/>
    <property type="match status" value="1"/>
</dbReference>
<feature type="domain" description="Cobalamin adenosyltransferase-like" evidence="5">
    <location>
        <begin position="3"/>
        <end position="167"/>
    </location>
</feature>
<dbReference type="AlphaFoldDB" id="A0A4R1NAH7"/>
<keyword evidence="7" id="KW-1185">Reference proteome</keyword>
<feature type="region of interest" description="Disordered" evidence="4">
    <location>
        <begin position="221"/>
        <end position="253"/>
    </location>
</feature>
<evidence type="ECO:0000256" key="1">
    <source>
        <dbReference type="ARBA" id="ARBA00022679"/>
    </source>
</evidence>
<dbReference type="OrthoDB" id="9778896at2"/>
<evidence type="ECO:0000313" key="6">
    <source>
        <dbReference type="EMBL" id="TCL02551.1"/>
    </source>
</evidence>
<dbReference type="EMBL" id="SJOI01000001">
    <property type="protein sequence ID" value="TCL02551.1"/>
    <property type="molecule type" value="Genomic_DNA"/>
</dbReference>
<dbReference type="InterPro" id="IPR005624">
    <property type="entry name" value="PduO/GlcC-like"/>
</dbReference>
<evidence type="ECO:0000256" key="3">
    <source>
        <dbReference type="ARBA" id="ARBA00022840"/>
    </source>
</evidence>
<keyword evidence="1 6" id="KW-0808">Transferase</keyword>
<dbReference type="Proteomes" id="UP000294555">
    <property type="component" value="Unassembled WGS sequence"/>
</dbReference>
<dbReference type="RefSeq" id="WP_132921492.1">
    <property type="nucleotide sequence ID" value="NZ_SJOI01000001.1"/>
</dbReference>
<dbReference type="PANTHER" id="PTHR12213:SF0">
    <property type="entry name" value="CORRINOID ADENOSYLTRANSFERASE MMAB"/>
    <property type="match status" value="1"/>
</dbReference>
<keyword evidence="3" id="KW-0067">ATP-binding</keyword>
<comment type="caution">
    <text evidence="6">The sequence shown here is derived from an EMBL/GenBank/DDBJ whole genome shotgun (WGS) entry which is preliminary data.</text>
</comment>
<evidence type="ECO:0000256" key="4">
    <source>
        <dbReference type="SAM" id="MobiDB-lite"/>
    </source>
</evidence>
<dbReference type="SUPFAM" id="SSF89028">
    <property type="entry name" value="Cobalamin adenosyltransferase-like"/>
    <property type="match status" value="1"/>
</dbReference>
<organism evidence="6 7">
    <name type="scientific">Sodalis ligni</name>
    <dbReference type="NCBI Taxonomy" id="2697027"/>
    <lineage>
        <taxon>Bacteria</taxon>
        <taxon>Pseudomonadati</taxon>
        <taxon>Pseudomonadota</taxon>
        <taxon>Gammaproteobacteria</taxon>
        <taxon>Enterobacterales</taxon>
        <taxon>Bruguierivoracaceae</taxon>
        <taxon>Sodalis</taxon>
    </lineage>
</organism>
<accession>A0A4R1NAH7</accession>
<dbReference type="PANTHER" id="PTHR12213">
    <property type="entry name" value="CORRINOID ADENOSYLTRANSFERASE"/>
    <property type="match status" value="1"/>
</dbReference>
<evidence type="ECO:0000313" key="7">
    <source>
        <dbReference type="Proteomes" id="UP000294555"/>
    </source>
</evidence>
<sequence>MSIYTKTGDNGTTSLIGGQRLKKYHPRVEAYGTVDELNACLSVAARQMEDPLNRQRVLEIQHQLFWLGAELADAQPEQRNAVVQRIGAEHIERLEHTIDRCMTALPPVSGFVLPGDTPAGSQLHLARTVARRAERLVARLADEATIRPEVLRYLNRLSDCLYALARSEDQNGKNEAVIGEVMRRYLAAAGVEQTIADGESPWRRDKPGTFLESDVIAWPNARHHDTSQSGTKSRYLTGQSNPPPPSAPLSTSDGPDFALVHGLMRAVLDAARELAVPVVISIVDPHGNQVMTYRMPDALLASLELAPKKAFSAVALKTATHNLAPAVQPGAALYQLEASMGGKIVTFGGGYPLYRAGRLVGGLGISGGTVDQDRQIAQRAITQCHVGKE</sequence>
<keyword evidence="2" id="KW-0547">Nucleotide-binding</keyword>
<dbReference type="InterPro" id="IPR036451">
    <property type="entry name" value="CblAdoTrfase-like_sf"/>
</dbReference>
<evidence type="ECO:0000256" key="2">
    <source>
        <dbReference type="ARBA" id="ARBA00022741"/>
    </source>
</evidence>
<dbReference type="InterPro" id="IPR029499">
    <property type="entry name" value="PduO-typ"/>
</dbReference>
<proteinExistence type="predicted"/>
<protein>
    <submittedName>
        <fullName evidence="6">ATP:cob(I)alamin adenosyltransferase</fullName>
    </submittedName>
</protein>
<dbReference type="Gene3D" id="3.30.450.150">
    <property type="entry name" value="Haem-degrading domain"/>
    <property type="match status" value="1"/>
</dbReference>
<dbReference type="InterPro" id="IPR016030">
    <property type="entry name" value="CblAdoTrfase-like"/>
</dbReference>
<feature type="compositionally biased region" description="Polar residues" evidence="4">
    <location>
        <begin position="227"/>
        <end position="240"/>
    </location>
</feature>